<protein>
    <recommendedName>
        <fullName evidence="4">Twin-arginine translocation signal domain-containing protein</fullName>
    </recommendedName>
</protein>
<proteinExistence type="predicted"/>
<gene>
    <name evidence="2" type="ORF">JW613_13390</name>
</gene>
<feature type="region of interest" description="Disordered" evidence="1">
    <location>
        <begin position="26"/>
        <end position="50"/>
    </location>
</feature>
<comment type="caution">
    <text evidence="2">The sequence shown here is derived from an EMBL/GenBank/DDBJ whole genome shotgun (WGS) entry which is preliminary data.</text>
</comment>
<sequence>MSSLTRCRAVAALGTAPALALVLPRFRPWPPRPTRQRNDGLKANGCPTDT</sequence>
<accession>A0ABS3XVA8</accession>
<evidence type="ECO:0000256" key="1">
    <source>
        <dbReference type="SAM" id="MobiDB-lite"/>
    </source>
</evidence>
<dbReference type="RefSeq" id="WP_209211028.1">
    <property type="nucleotide sequence ID" value="NZ_JAFFZM010000007.1"/>
</dbReference>
<dbReference type="Proteomes" id="UP000721954">
    <property type="component" value="Unassembled WGS sequence"/>
</dbReference>
<name>A0ABS3XVA8_9ACTN</name>
<dbReference type="GeneID" id="96259602"/>
<dbReference type="EMBL" id="JAFFZM010000007">
    <property type="protein sequence ID" value="MBO8199284.1"/>
    <property type="molecule type" value="Genomic_DNA"/>
</dbReference>
<reference evidence="2 3" key="1">
    <citation type="submission" date="2021-02" db="EMBL/GenBank/DDBJ databases">
        <title>Streptomyces spirodelae sp. nov., isolated from duckweed.</title>
        <authorList>
            <person name="Saimee Y."/>
            <person name="Duangmal K."/>
        </authorList>
    </citation>
    <scope>NUCLEOTIDE SEQUENCE [LARGE SCALE GENOMIC DNA]</scope>
    <source>
        <strain evidence="2 3">DSM 42105</strain>
    </source>
</reference>
<organism evidence="2 3">
    <name type="scientific">Streptomyces smyrnaeus</name>
    <dbReference type="NCBI Taxonomy" id="1387713"/>
    <lineage>
        <taxon>Bacteria</taxon>
        <taxon>Bacillati</taxon>
        <taxon>Actinomycetota</taxon>
        <taxon>Actinomycetes</taxon>
        <taxon>Kitasatosporales</taxon>
        <taxon>Streptomycetaceae</taxon>
        <taxon>Streptomyces</taxon>
    </lineage>
</organism>
<evidence type="ECO:0000313" key="2">
    <source>
        <dbReference type="EMBL" id="MBO8199284.1"/>
    </source>
</evidence>
<keyword evidence="3" id="KW-1185">Reference proteome</keyword>
<evidence type="ECO:0008006" key="4">
    <source>
        <dbReference type="Google" id="ProtNLM"/>
    </source>
</evidence>
<evidence type="ECO:0000313" key="3">
    <source>
        <dbReference type="Proteomes" id="UP000721954"/>
    </source>
</evidence>